<keyword evidence="4" id="KW-0479">Metal-binding</keyword>
<dbReference type="AlphaFoldDB" id="A0A3B0XJM5"/>
<evidence type="ECO:0000256" key="7">
    <source>
        <dbReference type="ARBA" id="ARBA00022833"/>
    </source>
</evidence>
<evidence type="ECO:0000256" key="6">
    <source>
        <dbReference type="ARBA" id="ARBA00022801"/>
    </source>
</evidence>
<dbReference type="GO" id="GO:0046872">
    <property type="term" value="F:metal ion binding"/>
    <property type="evidence" value="ECO:0007669"/>
    <property type="project" value="UniProtKB-KW"/>
</dbReference>
<dbReference type="GO" id="GO:0006364">
    <property type="term" value="P:rRNA processing"/>
    <property type="evidence" value="ECO:0007669"/>
    <property type="project" value="InterPro"/>
</dbReference>
<comment type="similarity">
    <text evidence="2">Belongs to the endoribonuclease YbeY family.</text>
</comment>
<reference evidence="8" key="1">
    <citation type="submission" date="2018-06" db="EMBL/GenBank/DDBJ databases">
        <authorList>
            <person name="Zhirakovskaya E."/>
        </authorList>
    </citation>
    <scope>NUCLEOTIDE SEQUENCE</scope>
</reference>
<comment type="cofactor">
    <cofactor evidence="1">
        <name>Zn(2+)</name>
        <dbReference type="ChEBI" id="CHEBI:29105"/>
    </cofactor>
</comment>
<dbReference type="PANTHER" id="PTHR46986:SF1">
    <property type="entry name" value="ENDORIBONUCLEASE YBEY, CHLOROPLASTIC"/>
    <property type="match status" value="1"/>
</dbReference>
<gene>
    <name evidence="8" type="ORF">MNBD_GAMMA10-2642</name>
</gene>
<dbReference type="InterPro" id="IPR023091">
    <property type="entry name" value="MetalPrtase_cat_dom_sf_prd"/>
</dbReference>
<keyword evidence="7" id="KW-0862">Zinc</keyword>
<dbReference type="NCBIfam" id="TIGR00043">
    <property type="entry name" value="rRNA maturation RNase YbeY"/>
    <property type="match status" value="1"/>
</dbReference>
<dbReference type="Pfam" id="PF02130">
    <property type="entry name" value="YbeY"/>
    <property type="match status" value="1"/>
</dbReference>
<evidence type="ECO:0000313" key="8">
    <source>
        <dbReference type="EMBL" id="VAW68605.1"/>
    </source>
</evidence>
<dbReference type="GO" id="GO:0004519">
    <property type="term" value="F:endonuclease activity"/>
    <property type="evidence" value="ECO:0007669"/>
    <property type="project" value="UniProtKB-KW"/>
</dbReference>
<organism evidence="8">
    <name type="scientific">hydrothermal vent metagenome</name>
    <dbReference type="NCBI Taxonomy" id="652676"/>
    <lineage>
        <taxon>unclassified sequences</taxon>
        <taxon>metagenomes</taxon>
        <taxon>ecological metagenomes</taxon>
    </lineage>
</organism>
<keyword evidence="6 8" id="KW-0378">Hydrolase</keyword>
<evidence type="ECO:0000256" key="5">
    <source>
        <dbReference type="ARBA" id="ARBA00022759"/>
    </source>
</evidence>
<accession>A0A3B0XJM5</accession>
<dbReference type="GO" id="GO:0004222">
    <property type="term" value="F:metalloendopeptidase activity"/>
    <property type="evidence" value="ECO:0007669"/>
    <property type="project" value="InterPro"/>
</dbReference>
<evidence type="ECO:0000256" key="4">
    <source>
        <dbReference type="ARBA" id="ARBA00022723"/>
    </source>
</evidence>
<evidence type="ECO:0000256" key="3">
    <source>
        <dbReference type="ARBA" id="ARBA00022722"/>
    </source>
</evidence>
<dbReference type="Gene3D" id="3.40.390.30">
    <property type="entry name" value="Metalloproteases ('zincins'), catalytic domain"/>
    <property type="match status" value="1"/>
</dbReference>
<dbReference type="InterPro" id="IPR002036">
    <property type="entry name" value="YbeY"/>
</dbReference>
<dbReference type="PANTHER" id="PTHR46986">
    <property type="entry name" value="ENDORIBONUCLEASE YBEY, CHLOROPLASTIC"/>
    <property type="match status" value="1"/>
</dbReference>
<keyword evidence="3" id="KW-0540">Nuclease</keyword>
<evidence type="ECO:0000256" key="1">
    <source>
        <dbReference type="ARBA" id="ARBA00001947"/>
    </source>
</evidence>
<dbReference type="InterPro" id="IPR020549">
    <property type="entry name" value="YbeY_CS"/>
</dbReference>
<dbReference type="HAMAP" id="MF_00009">
    <property type="entry name" value="Endoribonucl_YbeY"/>
    <property type="match status" value="1"/>
</dbReference>
<protein>
    <submittedName>
        <fullName evidence="8">Metal-dependent hydrolase YbeY, involved in rRNA and/or ribosome maturation and assembly</fullName>
    </submittedName>
</protein>
<proteinExistence type="inferred from homology"/>
<dbReference type="PROSITE" id="PS01306">
    <property type="entry name" value="UPF0054"/>
    <property type="match status" value="1"/>
</dbReference>
<evidence type="ECO:0000256" key="2">
    <source>
        <dbReference type="ARBA" id="ARBA00010875"/>
    </source>
</evidence>
<keyword evidence="5" id="KW-0255">Endonuclease</keyword>
<dbReference type="EMBL" id="UOFJ01000352">
    <property type="protein sequence ID" value="VAW68605.1"/>
    <property type="molecule type" value="Genomic_DNA"/>
</dbReference>
<sequence length="191" mass="21376">MVLHMDIQFADDLGENLSMESPALVEEPPPRDLLCGWAQAAWQGEAQAEPVISLRIVSADESQQLNRDYRGADKATNVLSFPMQMHALNGAELSVDPNLSPTQQNEEYTHMAQMLLGDLVICAEVVAQQARQQGKSQQAHWAHMVVHGMLHLQGFDHIEDDEAEKMEQLETRIMLQLGFADPYQINSLNSQ</sequence>
<name>A0A3B0XJM5_9ZZZZ</name>
<dbReference type="SUPFAM" id="SSF55486">
    <property type="entry name" value="Metalloproteases ('zincins'), catalytic domain"/>
    <property type="match status" value="1"/>
</dbReference>